<protein>
    <recommendedName>
        <fullName evidence="2">PD-(D/E)XK nuclease superfamily protein</fullName>
    </recommendedName>
</protein>
<dbReference type="EMBL" id="CAADFH010000095">
    <property type="protein sequence ID" value="VFJ99228.1"/>
    <property type="molecule type" value="Genomic_DNA"/>
</dbReference>
<reference evidence="1" key="1">
    <citation type="submission" date="2019-02" db="EMBL/GenBank/DDBJ databases">
        <authorList>
            <person name="Gruber-Vodicka R. H."/>
            <person name="Seah K. B. B."/>
        </authorList>
    </citation>
    <scope>NUCLEOTIDE SEQUENCE</scope>
    <source>
        <strain evidence="1">BECK_M6</strain>
    </source>
</reference>
<organism evidence="1">
    <name type="scientific">Candidatus Kentrum sp. LFY</name>
    <dbReference type="NCBI Taxonomy" id="2126342"/>
    <lineage>
        <taxon>Bacteria</taxon>
        <taxon>Pseudomonadati</taxon>
        <taxon>Pseudomonadota</taxon>
        <taxon>Gammaproteobacteria</taxon>
        <taxon>Candidatus Kentrum</taxon>
    </lineage>
</organism>
<evidence type="ECO:0000313" key="1">
    <source>
        <dbReference type="EMBL" id="VFJ99228.1"/>
    </source>
</evidence>
<gene>
    <name evidence="1" type="ORF">BECKLFY1418A_GA0070994_109512</name>
</gene>
<proteinExistence type="predicted"/>
<evidence type="ECO:0008006" key="2">
    <source>
        <dbReference type="Google" id="ProtNLM"/>
    </source>
</evidence>
<accession>A0A450V379</accession>
<name>A0A450V379_9GAMM</name>
<sequence length="118" mass="13432">MLRGISYQEAAPHLVFMGYLQRIVDGGRVDREFALGTQRADLVVHYGKTQKEVIELKLVQAPKAVERGLRQVSEYARRLGRDKGYLILFDREATTPWEERGEVEEMETGGVTVVVVRV</sequence>
<dbReference type="AlphaFoldDB" id="A0A450V379"/>